<organism evidence="1 2">
    <name type="scientific">Arctium lappa</name>
    <name type="common">Greater burdock</name>
    <name type="synonym">Lappa major</name>
    <dbReference type="NCBI Taxonomy" id="4217"/>
    <lineage>
        <taxon>Eukaryota</taxon>
        <taxon>Viridiplantae</taxon>
        <taxon>Streptophyta</taxon>
        <taxon>Embryophyta</taxon>
        <taxon>Tracheophyta</taxon>
        <taxon>Spermatophyta</taxon>
        <taxon>Magnoliopsida</taxon>
        <taxon>eudicotyledons</taxon>
        <taxon>Gunneridae</taxon>
        <taxon>Pentapetalae</taxon>
        <taxon>asterids</taxon>
        <taxon>campanulids</taxon>
        <taxon>Asterales</taxon>
        <taxon>Asteraceae</taxon>
        <taxon>Carduoideae</taxon>
        <taxon>Cardueae</taxon>
        <taxon>Arctiinae</taxon>
        <taxon>Arctium</taxon>
    </lineage>
</organism>
<name>A0ACB8Y961_ARCLA</name>
<accession>A0ACB8Y961</accession>
<gene>
    <name evidence="1" type="ORF">L6452_36447</name>
</gene>
<reference evidence="2" key="1">
    <citation type="journal article" date="2022" name="Mol. Ecol. Resour.">
        <title>The genomes of chicory, endive, great burdock and yacon provide insights into Asteraceae palaeo-polyploidization history and plant inulin production.</title>
        <authorList>
            <person name="Fan W."/>
            <person name="Wang S."/>
            <person name="Wang H."/>
            <person name="Wang A."/>
            <person name="Jiang F."/>
            <person name="Liu H."/>
            <person name="Zhao H."/>
            <person name="Xu D."/>
            <person name="Zhang Y."/>
        </authorList>
    </citation>
    <scope>NUCLEOTIDE SEQUENCE [LARGE SCALE GENOMIC DNA]</scope>
    <source>
        <strain evidence="2">cv. Niubang</strain>
    </source>
</reference>
<comment type="caution">
    <text evidence="1">The sequence shown here is derived from an EMBL/GenBank/DDBJ whole genome shotgun (WGS) entry which is preliminary data.</text>
</comment>
<sequence length="1207" mass="137706">MIQDENVILDDLSDQASHETPMPSVPSVGANLSASRRTPNDVFPIMMYILPYKPNNYFVDFDRIKMHPVIRAILRGHPLARALTSCAERLRLILELPEPNFRPGRTSYDQYPSEVDVLEGIRNLGYVGALNKVSDFDKSNLPPVWYALFSVLIRCLTAKHSGTDNASLLYLRLFYAVIYDLHVDYTYIYSGLNSWRGSNPAIPRRLSWPQVPDTEMIYIQKQKQSFNYSMTIPYALIANYADMTDDSVVEYCMENDFVEAGQDEPSHDAQAASFHEVETAADQEVDIVAEQEVGTAVEQEVEVSEEQEIEEDVADKQINDVLVDIVIEPVVHDVSDTTDVIADEDEDRDVDDDIHDDIPGSEDDDNDDHDGNDGDQPSLRVYTRQSKEPEVDVSREVVSEDESVSVNPSVARIQVDELNLAFAQASAQIQSQAPTTSLAAIHSTTVSAVELSSVQARVSSDKFTTLNEMIRQLSDKMDAEKEAQIQKMKTFFKGKMPEIDASMIPQEIPFRRPSGVIISESSSAHVSTTAPPIVSLPIPPLFTQSAGISSSVPTDTSSRSSLHDHPISELTDMLYARLLSMSPPQHQDQDLISLLRNFQPTPPPVHTSDSERITDLSEEFQSFRSEVQSSFADIKSFMTQAFSELSNRFDLHTQSCRTEAGPSLKRRHDQDDPDYQGYEGEMVKRPRVEGSSSAREDQSQEEVAGDTEKNVDNVQDCSIEDLVNVMIESVDLSSMSNVLNIFEKNIENNMQIVVYVDPDMAPRPIDLEESEAGNDMRSFFTNFIEINSDDDEDIRFEKICQVKEEDCDDIIIISDTEDDSVFMDAKDEEVADLLYRDLPSQDEIPETSPGTEATQVPETAPSTSTLVLSSAPTTTVPSSIFETGQSSRAQADAPPTEPVIPPSILEEGPTYTRQQRQRSMQQRYMPSRQRSVFLEDSQSNIFVSRRRPINIYAILGVEKESDDYQYEYLMFIKCQRQKNHLVSSPHLIVRVISITINKFVNIWYPDFEVERRYCKRYNFSEADFTDLSIDDIEFLYDHFRNLYHRSQHVSQALFVIKRFIRRQIRFYRVFDFQMAVESFQPVVNLQRPNRSLPNLDSYPLFTIVQEPYGVIYKNGSSQKCFLRFEEIGHYSDGTLKVIKLQLEQRLKEAERRFLETRSNVFQLENDEIRLLKKTLNTIHERLNFRSTLRRLEVLIGLNRLRQREEHQ</sequence>
<reference evidence="1 2" key="2">
    <citation type="journal article" date="2022" name="Mol. Ecol. Resour.">
        <title>The genomes of chicory, endive, great burdock and yacon provide insights into Asteraceae paleo-polyploidization history and plant inulin production.</title>
        <authorList>
            <person name="Fan W."/>
            <person name="Wang S."/>
            <person name="Wang H."/>
            <person name="Wang A."/>
            <person name="Jiang F."/>
            <person name="Liu H."/>
            <person name="Zhao H."/>
            <person name="Xu D."/>
            <person name="Zhang Y."/>
        </authorList>
    </citation>
    <scope>NUCLEOTIDE SEQUENCE [LARGE SCALE GENOMIC DNA]</scope>
    <source>
        <strain evidence="2">cv. Niubang</strain>
    </source>
</reference>
<keyword evidence="2" id="KW-1185">Reference proteome</keyword>
<dbReference type="Proteomes" id="UP001055879">
    <property type="component" value="Linkage Group LG13"/>
</dbReference>
<dbReference type="EMBL" id="CM042059">
    <property type="protein sequence ID" value="KAI3681645.1"/>
    <property type="molecule type" value="Genomic_DNA"/>
</dbReference>
<proteinExistence type="predicted"/>
<evidence type="ECO:0000313" key="1">
    <source>
        <dbReference type="EMBL" id="KAI3681645.1"/>
    </source>
</evidence>
<protein>
    <submittedName>
        <fullName evidence="1">Uncharacterized protein</fullName>
    </submittedName>
</protein>
<evidence type="ECO:0000313" key="2">
    <source>
        <dbReference type="Proteomes" id="UP001055879"/>
    </source>
</evidence>